<dbReference type="EMBL" id="KB309967">
    <property type="protein sequence ID" value="ELT92869.1"/>
    <property type="molecule type" value="Genomic_DNA"/>
</dbReference>
<evidence type="ECO:0000256" key="2">
    <source>
        <dbReference type="ARBA" id="ARBA00022692"/>
    </source>
</evidence>
<evidence type="ECO:0000313" key="7">
    <source>
        <dbReference type="EMBL" id="ELT92869.1"/>
    </source>
</evidence>
<dbReference type="PRINTS" id="PR00237">
    <property type="entry name" value="GPCRRHODOPSN"/>
</dbReference>
<evidence type="ECO:0000256" key="1">
    <source>
        <dbReference type="ARBA" id="ARBA00004370"/>
    </source>
</evidence>
<feature type="transmembrane region" description="Helical" evidence="5">
    <location>
        <begin position="68"/>
        <end position="88"/>
    </location>
</feature>
<reference evidence="9" key="1">
    <citation type="submission" date="2012-12" db="EMBL/GenBank/DDBJ databases">
        <authorList>
            <person name="Hellsten U."/>
            <person name="Grimwood J."/>
            <person name="Chapman J.A."/>
            <person name="Shapiro H."/>
            <person name="Aerts A."/>
            <person name="Otillar R.P."/>
            <person name="Terry A.Y."/>
            <person name="Boore J.L."/>
            <person name="Simakov O."/>
            <person name="Marletaz F."/>
            <person name="Cho S.-J."/>
            <person name="Edsinger-Gonzales E."/>
            <person name="Havlak P."/>
            <person name="Kuo D.-H."/>
            <person name="Larsson T."/>
            <person name="Lv J."/>
            <person name="Arendt D."/>
            <person name="Savage R."/>
            <person name="Osoegawa K."/>
            <person name="de Jong P."/>
            <person name="Lindberg D.R."/>
            <person name="Seaver E.C."/>
            <person name="Weisblat D.A."/>
            <person name="Putnam N.H."/>
            <person name="Grigoriev I.V."/>
            <person name="Rokhsar D.S."/>
        </authorList>
    </citation>
    <scope>NUCLEOTIDE SEQUENCE</scope>
    <source>
        <strain evidence="9">I ESC-2004</strain>
    </source>
</reference>
<dbReference type="GO" id="GO:0016020">
    <property type="term" value="C:membrane"/>
    <property type="evidence" value="ECO:0007669"/>
    <property type="project" value="UniProtKB-SubCell"/>
</dbReference>
<dbReference type="PANTHER" id="PTHR46641:SF25">
    <property type="entry name" value="CNMAMIDE RECEPTOR-RELATED"/>
    <property type="match status" value="1"/>
</dbReference>
<keyword evidence="9" id="KW-1185">Reference proteome</keyword>
<evidence type="ECO:0000256" key="4">
    <source>
        <dbReference type="ARBA" id="ARBA00023136"/>
    </source>
</evidence>
<reference evidence="7 9" key="2">
    <citation type="journal article" date="2013" name="Nature">
        <title>Insights into bilaterian evolution from three spiralian genomes.</title>
        <authorList>
            <person name="Simakov O."/>
            <person name="Marletaz F."/>
            <person name="Cho S.J."/>
            <person name="Edsinger-Gonzales E."/>
            <person name="Havlak P."/>
            <person name="Hellsten U."/>
            <person name="Kuo D.H."/>
            <person name="Larsson T."/>
            <person name="Lv J."/>
            <person name="Arendt D."/>
            <person name="Savage R."/>
            <person name="Osoegawa K."/>
            <person name="de Jong P."/>
            <person name="Grimwood J."/>
            <person name="Chapman J.A."/>
            <person name="Shapiro H."/>
            <person name="Aerts A."/>
            <person name="Otillar R.P."/>
            <person name="Terry A.Y."/>
            <person name="Boore J.L."/>
            <person name="Grigoriev I.V."/>
            <person name="Lindberg D.R."/>
            <person name="Seaver E.C."/>
            <person name="Weisblat D.A."/>
            <person name="Putnam N.H."/>
            <person name="Rokhsar D.S."/>
        </authorList>
    </citation>
    <scope>NUCLEOTIDE SEQUENCE</scope>
    <source>
        <strain evidence="7 9">I ESC-2004</strain>
    </source>
</reference>
<evidence type="ECO:0000313" key="9">
    <source>
        <dbReference type="Proteomes" id="UP000014760"/>
    </source>
</evidence>
<feature type="non-terminal residue" evidence="7">
    <location>
        <position position="1"/>
    </location>
</feature>
<dbReference type="Proteomes" id="UP000014760">
    <property type="component" value="Unassembled WGS sequence"/>
</dbReference>
<reference evidence="8" key="3">
    <citation type="submission" date="2015-06" db="UniProtKB">
        <authorList>
            <consortium name="EnsemblMetazoa"/>
        </authorList>
    </citation>
    <scope>IDENTIFICATION</scope>
</reference>
<dbReference type="OMA" id="RARHIIF"/>
<proteinExistence type="predicted"/>
<evidence type="ECO:0000256" key="5">
    <source>
        <dbReference type="SAM" id="Phobius"/>
    </source>
</evidence>
<dbReference type="PANTHER" id="PTHR46641">
    <property type="entry name" value="FMRFAMIDE RECEPTOR-RELATED"/>
    <property type="match status" value="1"/>
</dbReference>
<feature type="non-terminal residue" evidence="7">
    <location>
        <position position="179"/>
    </location>
</feature>
<dbReference type="EMBL" id="AMQN01013120">
    <property type="status" value="NOT_ANNOTATED_CDS"/>
    <property type="molecule type" value="Genomic_DNA"/>
</dbReference>
<feature type="transmembrane region" description="Helical" evidence="5">
    <location>
        <begin position="27"/>
        <end position="47"/>
    </location>
</feature>
<feature type="transmembrane region" description="Helical" evidence="5">
    <location>
        <begin position="115"/>
        <end position="135"/>
    </location>
</feature>
<keyword evidence="3 5" id="KW-1133">Transmembrane helix</keyword>
<dbReference type="EnsemblMetazoa" id="CapteT26928">
    <property type="protein sequence ID" value="CapteP26928"/>
    <property type="gene ID" value="CapteG26928"/>
</dbReference>
<dbReference type="Gene3D" id="1.20.1070.10">
    <property type="entry name" value="Rhodopsin 7-helix transmembrane proteins"/>
    <property type="match status" value="1"/>
</dbReference>
<organism evidence="7">
    <name type="scientific">Capitella teleta</name>
    <name type="common">Polychaete worm</name>
    <dbReference type="NCBI Taxonomy" id="283909"/>
    <lineage>
        <taxon>Eukaryota</taxon>
        <taxon>Metazoa</taxon>
        <taxon>Spiralia</taxon>
        <taxon>Lophotrochozoa</taxon>
        <taxon>Annelida</taxon>
        <taxon>Polychaeta</taxon>
        <taxon>Sedentaria</taxon>
        <taxon>Scolecida</taxon>
        <taxon>Capitellidae</taxon>
        <taxon>Capitella</taxon>
    </lineage>
</organism>
<dbReference type="SUPFAM" id="SSF81321">
    <property type="entry name" value="Family A G protein-coupled receptor-like"/>
    <property type="match status" value="1"/>
</dbReference>
<dbReference type="InterPro" id="IPR017452">
    <property type="entry name" value="GPCR_Rhodpsn_7TM"/>
</dbReference>
<dbReference type="GO" id="GO:0004930">
    <property type="term" value="F:G protein-coupled receptor activity"/>
    <property type="evidence" value="ECO:0007669"/>
    <property type="project" value="InterPro"/>
</dbReference>
<name>R7TGQ7_CAPTE</name>
<evidence type="ECO:0000313" key="8">
    <source>
        <dbReference type="EnsemblMetazoa" id="CapteP26928"/>
    </source>
</evidence>
<accession>R7TGQ7</accession>
<dbReference type="STRING" id="283909.R7TGQ7"/>
<dbReference type="PROSITE" id="PS50262">
    <property type="entry name" value="G_PROTEIN_RECEP_F1_2"/>
    <property type="match status" value="1"/>
</dbReference>
<keyword evidence="4 5" id="KW-0472">Membrane</keyword>
<dbReference type="FunCoup" id="R7TGQ7">
    <property type="interactions" value="31"/>
</dbReference>
<feature type="transmembrane region" description="Helical" evidence="5">
    <location>
        <begin position="155"/>
        <end position="173"/>
    </location>
</feature>
<feature type="domain" description="G-protein coupled receptors family 1 profile" evidence="6">
    <location>
        <begin position="1"/>
        <end position="179"/>
    </location>
</feature>
<comment type="subcellular location">
    <subcellularLocation>
        <location evidence="1">Membrane</location>
    </subcellularLocation>
</comment>
<dbReference type="AlphaFoldDB" id="R7TGQ7"/>
<gene>
    <name evidence="7" type="ORF">CAPTEDRAFT_26928</name>
</gene>
<evidence type="ECO:0000256" key="3">
    <source>
        <dbReference type="ARBA" id="ARBA00022989"/>
    </source>
</evidence>
<evidence type="ECO:0000259" key="6">
    <source>
        <dbReference type="PROSITE" id="PS50262"/>
    </source>
</evidence>
<dbReference type="OrthoDB" id="9990906at2759"/>
<dbReference type="Pfam" id="PF00001">
    <property type="entry name" value="7tm_1"/>
    <property type="match status" value="1"/>
</dbReference>
<dbReference type="InterPro" id="IPR052954">
    <property type="entry name" value="GPCR-Ligand_Int"/>
</dbReference>
<protein>
    <recommendedName>
        <fullName evidence="6">G-protein coupled receptors family 1 profile domain-containing protein</fullName>
    </recommendedName>
</protein>
<dbReference type="InterPro" id="IPR000276">
    <property type="entry name" value="GPCR_Rhodpsn"/>
</dbReference>
<sequence length="179" mass="20609">FLFALAIGWLDYLDLPLFHTNGWCQSLVYISYVTSFLSVWFTVSLTVERYIAICHPLRRPEMCTVRRAKYVVSTLSFFGLSVYAVSIWTSGIEQIVQLGIPICVPFKDFLVIHHVMIYVDTLVTLIVPFTAILILNIAITHRIAYFYTQVKMTKMLLVISSVFLIVNSPSYVIRLRLFV</sequence>
<keyword evidence="2 5" id="KW-0812">Transmembrane</keyword>
<dbReference type="HOGENOM" id="CLU_009579_24_0_1"/>